<dbReference type="OrthoDB" id="1425103at2"/>
<comment type="caution">
    <text evidence="1">The sequence shown here is derived from an EMBL/GenBank/DDBJ whole genome shotgun (WGS) entry which is preliminary data.</text>
</comment>
<dbReference type="RefSeq" id="WP_065610339.1">
    <property type="nucleotide sequence ID" value="NZ_CAWMPN010000008.1"/>
</dbReference>
<accession>A0A1B9P084</accession>
<sequence>MKEVKLNSRNIRDAISRIEKMDLSKISKEDLRKVLGSLMSGYKVQAPQFEAGLDIFRARVCEKPDTVGKCSYPPKQYVKERGRANDVNQSIFYGSNYRGVPLFELRCEPGDKIALSHWRTTQPLVLNHIGFTEETEEKLGSKRSLPEIYNFVKRTNNFNDLNEMVHEYLGFMFSKPLDGEEDQAYYKLTSTISDMMMQSEHINGLMFPTNQMFGNAENIILKPEYVEQSMDFISVEYIEVISREGATYEINSLDSATREDAGILQWSGRPLQWTIEQPGALYRFEYQASGIWIAKDLEGNILNPS</sequence>
<reference evidence="1 2" key="1">
    <citation type="submission" date="2016-06" db="EMBL/GenBank/DDBJ databases">
        <authorList>
            <person name="Kjaerup R.B."/>
            <person name="Dalgaard T.S."/>
            <person name="Juul-Madsen H.R."/>
        </authorList>
    </citation>
    <scope>NUCLEOTIDE SEQUENCE [LARGE SCALE GENOMIC DNA]</scope>
    <source>
        <strain evidence="1 2">1S159</strain>
    </source>
</reference>
<gene>
    <name evidence="1" type="ORF">A6E04_07670</name>
</gene>
<evidence type="ECO:0008006" key="3">
    <source>
        <dbReference type="Google" id="ProtNLM"/>
    </source>
</evidence>
<proteinExistence type="predicted"/>
<name>A0A1B9P084_ALILO</name>
<dbReference type="AlphaFoldDB" id="A0A1B9P084"/>
<evidence type="ECO:0000313" key="2">
    <source>
        <dbReference type="Proteomes" id="UP000093523"/>
    </source>
</evidence>
<evidence type="ECO:0000313" key="1">
    <source>
        <dbReference type="EMBL" id="OCH21733.1"/>
    </source>
</evidence>
<organism evidence="1 2">
    <name type="scientific">Aliivibrio logei</name>
    <name type="common">Vibrio logei</name>
    <dbReference type="NCBI Taxonomy" id="688"/>
    <lineage>
        <taxon>Bacteria</taxon>
        <taxon>Pseudomonadati</taxon>
        <taxon>Pseudomonadota</taxon>
        <taxon>Gammaproteobacteria</taxon>
        <taxon>Vibrionales</taxon>
        <taxon>Vibrionaceae</taxon>
        <taxon>Aliivibrio</taxon>
    </lineage>
</organism>
<dbReference type="Proteomes" id="UP000093523">
    <property type="component" value="Unassembled WGS sequence"/>
</dbReference>
<protein>
    <recommendedName>
        <fullName evidence="3">RES domain-containing protein</fullName>
    </recommendedName>
</protein>
<dbReference type="EMBL" id="MAJU01000008">
    <property type="protein sequence ID" value="OCH21733.1"/>
    <property type="molecule type" value="Genomic_DNA"/>
</dbReference>